<dbReference type="Pfam" id="PF01152">
    <property type="entry name" value="Bac_globin"/>
    <property type="match status" value="1"/>
</dbReference>
<dbReference type="GO" id="GO:0020037">
    <property type="term" value="F:heme binding"/>
    <property type="evidence" value="ECO:0007669"/>
    <property type="project" value="InterPro"/>
</dbReference>
<dbReference type="GO" id="GO:0019825">
    <property type="term" value="F:oxygen binding"/>
    <property type="evidence" value="ECO:0007669"/>
    <property type="project" value="InterPro"/>
</dbReference>
<keyword evidence="1" id="KW-0813">Transport</keyword>
<dbReference type="PANTHER" id="PTHR47366">
    <property type="entry name" value="TWO-ON-TWO HEMOGLOBIN-3"/>
    <property type="match status" value="1"/>
</dbReference>
<gene>
    <name evidence="6" type="ORF">UFOPK2237_00278</name>
</gene>
<protein>
    <submittedName>
        <fullName evidence="6">Unannotated protein</fullName>
    </submittedName>
</protein>
<dbReference type="InterPro" id="IPR001486">
    <property type="entry name" value="Hemoglobin_trunc"/>
</dbReference>
<proteinExistence type="inferred from homology"/>
<dbReference type="GO" id="GO:0005344">
    <property type="term" value="F:oxygen carrier activity"/>
    <property type="evidence" value="ECO:0007669"/>
    <property type="project" value="InterPro"/>
</dbReference>
<dbReference type="GO" id="GO:0046872">
    <property type="term" value="F:metal ion binding"/>
    <property type="evidence" value="ECO:0007669"/>
    <property type="project" value="UniProtKB-KW"/>
</dbReference>
<name>A0A6J6KB39_9ZZZZ</name>
<evidence type="ECO:0000313" key="6">
    <source>
        <dbReference type="EMBL" id="CAB4646990.1"/>
    </source>
</evidence>
<dbReference type="Gene3D" id="1.10.490.10">
    <property type="entry name" value="Globins"/>
    <property type="match status" value="1"/>
</dbReference>
<evidence type="ECO:0000256" key="4">
    <source>
        <dbReference type="ARBA" id="ARBA00023004"/>
    </source>
</evidence>
<accession>A0A6J6KB39</accession>
<keyword evidence="2" id="KW-0349">Heme</keyword>
<evidence type="ECO:0000256" key="3">
    <source>
        <dbReference type="ARBA" id="ARBA00022723"/>
    </source>
</evidence>
<dbReference type="SUPFAM" id="SSF46458">
    <property type="entry name" value="Globin-like"/>
    <property type="match status" value="1"/>
</dbReference>
<sequence length="137" mass="16154">MRRAKNLIRQTRGVEQSLFDAVGGEEFFVKLVDGFYVGIESDEVLRPMYVDQDLTESRRHLTLFLQQYWGGPSIYQAERGHPRLRMRHMPFVIDEDARDRWIYHMHASLSQIEMDEALRDQLWTYLVSAAHSLVNTP</sequence>
<organism evidence="6">
    <name type="scientific">freshwater metagenome</name>
    <dbReference type="NCBI Taxonomy" id="449393"/>
    <lineage>
        <taxon>unclassified sequences</taxon>
        <taxon>metagenomes</taxon>
        <taxon>ecological metagenomes</taxon>
    </lineage>
</organism>
<dbReference type="InterPro" id="IPR012292">
    <property type="entry name" value="Globin/Proto"/>
</dbReference>
<dbReference type="InterPro" id="IPR009050">
    <property type="entry name" value="Globin-like_sf"/>
</dbReference>
<dbReference type="AlphaFoldDB" id="A0A6J6KB39"/>
<reference evidence="6" key="1">
    <citation type="submission" date="2020-05" db="EMBL/GenBank/DDBJ databases">
        <authorList>
            <person name="Chiriac C."/>
            <person name="Salcher M."/>
            <person name="Ghai R."/>
            <person name="Kavagutti S V."/>
        </authorList>
    </citation>
    <scope>NUCLEOTIDE SEQUENCE</scope>
</reference>
<dbReference type="EMBL" id="CAEZWI010000018">
    <property type="protein sequence ID" value="CAB4646990.1"/>
    <property type="molecule type" value="Genomic_DNA"/>
</dbReference>
<keyword evidence="3" id="KW-0479">Metal-binding</keyword>
<evidence type="ECO:0000256" key="1">
    <source>
        <dbReference type="ARBA" id="ARBA00022448"/>
    </source>
</evidence>
<evidence type="ECO:0000256" key="5">
    <source>
        <dbReference type="ARBA" id="ARBA00034496"/>
    </source>
</evidence>
<keyword evidence="4" id="KW-0408">Iron</keyword>
<comment type="similarity">
    <text evidence="5">Belongs to the truncated hemoglobin family. Group II subfamily.</text>
</comment>
<dbReference type="InterPro" id="IPR044203">
    <property type="entry name" value="GlbO/GLB3-like"/>
</dbReference>
<evidence type="ECO:0000256" key="2">
    <source>
        <dbReference type="ARBA" id="ARBA00022617"/>
    </source>
</evidence>
<dbReference type="PANTHER" id="PTHR47366:SF1">
    <property type="entry name" value="TWO-ON-TWO HEMOGLOBIN-3"/>
    <property type="match status" value="1"/>
</dbReference>